<protein>
    <recommendedName>
        <fullName evidence="4">Ig-like domain-containing protein</fullName>
    </recommendedName>
</protein>
<gene>
    <name evidence="2" type="ORF">PV328_007237</name>
</gene>
<reference evidence="2" key="1">
    <citation type="journal article" date="2023" name="bioRxiv">
        <title>Scaffold-level genome assemblies of two parasitoid biocontrol wasps reveal the parthenogenesis mechanism and an associated novel virus.</title>
        <authorList>
            <person name="Inwood S."/>
            <person name="Skelly J."/>
            <person name="Guhlin J."/>
            <person name="Harrop T."/>
            <person name="Goldson S."/>
            <person name="Dearden P."/>
        </authorList>
    </citation>
    <scope>NUCLEOTIDE SEQUENCE</scope>
    <source>
        <strain evidence="2">Irish</strain>
        <tissue evidence="2">Whole body</tissue>
    </source>
</reference>
<dbReference type="EMBL" id="JAQQBS010000002">
    <property type="protein sequence ID" value="KAK0174127.1"/>
    <property type="molecule type" value="Genomic_DNA"/>
</dbReference>
<dbReference type="PANTHER" id="PTHR21261">
    <property type="entry name" value="BEAT PROTEIN"/>
    <property type="match status" value="1"/>
</dbReference>
<reference evidence="2" key="2">
    <citation type="submission" date="2023-03" db="EMBL/GenBank/DDBJ databases">
        <authorList>
            <person name="Inwood S.N."/>
            <person name="Skelly J.G."/>
            <person name="Guhlin J."/>
            <person name="Harrop T.W.R."/>
            <person name="Goldson S.G."/>
            <person name="Dearden P.K."/>
        </authorList>
    </citation>
    <scope>NUCLEOTIDE SEQUENCE</scope>
    <source>
        <strain evidence="2">Irish</strain>
        <tissue evidence="2">Whole body</tissue>
    </source>
</reference>
<keyword evidence="1" id="KW-1133">Transmembrane helix</keyword>
<evidence type="ECO:0000313" key="2">
    <source>
        <dbReference type="EMBL" id="KAK0174127.1"/>
    </source>
</evidence>
<dbReference type="PANTHER" id="PTHR21261:SF15">
    <property type="entry name" value="BEATEN PATH IIIA, ISOFORM D-RELATED"/>
    <property type="match status" value="1"/>
</dbReference>
<proteinExistence type="predicted"/>
<accession>A0AA39FQT5</accession>
<evidence type="ECO:0008006" key="4">
    <source>
        <dbReference type="Google" id="ProtNLM"/>
    </source>
</evidence>
<organism evidence="2 3">
    <name type="scientific">Microctonus aethiopoides</name>
    <dbReference type="NCBI Taxonomy" id="144406"/>
    <lineage>
        <taxon>Eukaryota</taxon>
        <taxon>Metazoa</taxon>
        <taxon>Ecdysozoa</taxon>
        <taxon>Arthropoda</taxon>
        <taxon>Hexapoda</taxon>
        <taxon>Insecta</taxon>
        <taxon>Pterygota</taxon>
        <taxon>Neoptera</taxon>
        <taxon>Endopterygota</taxon>
        <taxon>Hymenoptera</taxon>
        <taxon>Apocrita</taxon>
        <taxon>Ichneumonoidea</taxon>
        <taxon>Braconidae</taxon>
        <taxon>Euphorinae</taxon>
        <taxon>Microctonus</taxon>
    </lineage>
</organism>
<comment type="caution">
    <text evidence="2">The sequence shown here is derived from an EMBL/GenBank/DDBJ whole genome shotgun (WGS) entry which is preliminary data.</text>
</comment>
<evidence type="ECO:0000313" key="3">
    <source>
        <dbReference type="Proteomes" id="UP001168990"/>
    </source>
</evidence>
<name>A0AA39FQT5_9HYME</name>
<dbReference type="Proteomes" id="UP001168990">
    <property type="component" value="Unassembled WGS sequence"/>
</dbReference>
<feature type="transmembrane region" description="Helical" evidence="1">
    <location>
        <begin position="173"/>
        <end position="190"/>
    </location>
</feature>
<keyword evidence="1" id="KW-0472">Membrane</keyword>
<dbReference type="AlphaFoldDB" id="A0AA39FQT5"/>
<keyword evidence="1" id="KW-0812">Transmembrane</keyword>
<sequence>MPETWYWHYRRSFPMGIVAKTPGDIKVTARIPSEAEVGEHVEMECRWDIYGGKSLYSVKWYKDGHEFFRYVPDNVQPLQTFNQPGVKLDVLKEQTVTYPSLSRVTSAGIPSILGLRLHADTRHFTVSSSTVKIQCLASVGLRKFEAEKHVHMTHVNNQRLSAGDLRNVNNNGCILRLNYIVIVIVFIVIST</sequence>
<evidence type="ECO:0000256" key="1">
    <source>
        <dbReference type="SAM" id="Phobius"/>
    </source>
</evidence>
<keyword evidence="3" id="KW-1185">Reference proteome</keyword>